<feature type="domain" description="Bin3-type SAM" evidence="4">
    <location>
        <begin position="45"/>
        <end position="166"/>
    </location>
</feature>
<evidence type="ECO:0000256" key="2">
    <source>
        <dbReference type="RuleBase" id="RU367087"/>
    </source>
</evidence>
<dbReference type="SUPFAM" id="SSF53335">
    <property type="entry name" value="S-adenosyl-L-methionine-dependent methyltransferases"/>
    <property type="match status" value="1"/>
</dbReference>
<feature type="region of interest" description="Disordered" evidence="3">
    <location>
        <begin position="1"/>
        <end position="23"/>
    </location>
</feature>
<dbReference type="InterPro" id="IPR029063">
    <property type="entry name" value="SAM-dependent_MTases_sf"/>
</dbReference>
<gene>
    <name evidence="5" type="ORF">FSB_LOCUS33499</name>
</gene>
<accession>A0A2N9GT77</accession>
<dbReference type="PANTHER" id="PTHR12315:SF0">
    <property type="entry name" value="7SK SNRNA METHYLPHOSPHATE CAPPING ENZYME"/>
    <property type="match status" value="1"/>
</dbReference>
<dbReference type="AlphaFoldDB" id="A0A2N9GT77"/>
<protein>
    <recommendedName>
        <fullName evidence="2">RNA methyltransferase</fullName>
        <ecNumber evidence="2">2.1.1.-</ecNumber>
    </recommendedName>
</protein>
<dbReference type="PROSITE" id="PS51515">
    <property type="entry name" value="BIN3_SAM"/>
    <property type="match status" value="1"/>
</dbReference>
<evidence type="ECO:0000256" key="1">
    <source>
        <dbReference type="PROSITE-ProRule" id="PRU00848"/>
    </source>
</evidence>
<comment type="similarity">
    <text evidence="2">Belongs to the methyltransferase superfamily.</text>
</comment>
<evidence type="ECO:0000313" key="5">
    <source>
        <dbReference type="EMBL" id="SPD05617.1"/>
    </source>
</evidence>
<dbReference type="InterPro" id="IPR039772">
    <property type="entry name" value="Bin3-like"/>
</dbReference>
<dbReference type="GO" id="GO:0017069">
    <property type="term" value="F:snRNA binding"/>
    <property type="evidence" value="ECO:0007669"/>
    <property type="project" value="TreeGrafter"/>
</dbReference>
<keyword evidence="2" id="KW-0808">Transferase</keyword>
<dbReference type="Gene3D" id="3.40.50.150">
    <property type="entry name" value="Vaccinia Virus protein VP39"/>
    <property type="match status" value="1"/>
</dbReference>
<proteinExistence type="inferred from homology"/>
<dbReference type="EC" id="2.1.1.-" evidence="2"/>
<dbReference type="GO" id="GO:0008171">
    <property type="term" value="F:O-methyltransferase activity"/>
    <property type="evidence" value="ECO:0007669"/>
    <property type="project" value="UniProtKB-UniRule"/>
</dbReference>
<feature type="compositionally biased region" description="Basic and acidic residues" evidence="3">
    <location>
        <begin position="1"/>
        <end position="13"/>
    </location>
</feature>
<organism evidence="5">
    <name type="scientific">Fagus sylvatica</name>
    <name type="common">Beechnut</name>
    <dbReference type="NCBI Taxonomy" id="28930"/>
    <lineage>
        <taxon>Eukaryota</taxon>
        <taxon>Viridiplantae</taxon>
        <taxon>Streptophyta</taxon>
        <taxon>Embryophyta</taxon>
        <taxon>Tracheophyta</taxon>
        <taxon>Spermatophyta</taxon>
        <taxon>Magnoliopsida</taxon>
        <taxon>eudicotyledons</taxon>
        <taxon>Gunneridae</taxon>
        <taxon>Pentapetalae</taxon>
        <taxon>rosids</taxon>
        <taxon>fabids</taxon>
        <taxon>Fagales</taxon>
        <taxon>Fagaceae</taxon>
        <taxon>Fagus</taxon>
    </lineage>
</organism>
<evidence type="ECO:0000256" key="3">
    <source>
        <dbReference type="SAM" id="MobiDB-lite"/>
    </source>
</evidence>
<dbReference type="GO" id="GO:0040031">
    <property type="term" value="P:snRNA modification"/>
    <property type="evidence" value="ECO:0007669"/>
    <property type="project" value="TreeGrafter"/>
</dbReference>
<dbReference type="GO" id="GO:0008173">
    <property type="term" value="F:RNA methyltransferase activity"/>
    <property type="evidence" value="ECO:0007669"/>
    <property type="project" value="UniProtKB-UniRule"/>
</dbReference>
<dbReference type="EMBL" id="OIVN01002680">
    <property type="protein sequence ID" value="SPD05617.1"/>
    <property type="molecule type" value="Genomic_DNA"/>
</dbReference>
<keyword evidence="2" id="KW-0489">Methyltransferase</keyword>
<keyword evidence="1 2" id="KW-0949">S-adenosyl-L-methionine</keyword>
<evidence type="ECO:0000259" key="4">
    <source>
        <dbReference type="PROSITE" id="PS51515"/>
    </source>
</evidence>
<reference evidence="5" key="1">
    <citation type="submission" date="2018-02" db="EMBL/GenBank/DDBJ databases">
        <authorList>
            <person name="Cohen D.B."/>
            <person name="Kent A.D."/>
        </authorList>
    </citation>
    <scope>NUCLEOTIDE SEQUENCE</scope>
</reference>
<dbReference type="InterPro" id="IPR024160">
    <property type="entry name" value="BIN3_SAM-bd_dom"/>
</dbReference>
<dbReference type="PANTHER" id="PTHR12315">
    <property type="entry name" value="BICOID-INTERACTING PROTEIN RELATED"/>
    <property type="match status" value="1"/>
</dbReference>
<sequence length="166" mass="19621">MEEKKRKGEEKAEQQQSKKKRKEVFPFGNYRNYYGYRIGQDLQEDPRLNILKKEWFEDKDCLDIGCNSGIITISIDRIEDGYWHLKKFAKQRNGKTYAKASKLEVARSANGSEQSVTASLNEEMKEMSRDYSPSTERDLFDIVSFRQENFVQSRCPPDKHYDTILW</sequence>
<name>A0A2N9GT77_FAGSY</name>
<dbReference type="GO" id="GO:0032259">
    <property type="term" value="P:methylation"/>
    <property type="evidence" value="ECO:0007669"/>
    <property type="project" value="UniProtKB-KW"/>
</dbReference>